<dbReference type="EMBL" id="CU466930">
    <property type="protein sequence ID" value="CAO80535.1"/>
    <property type="molecule type" value="Genomic_DNA"/>
</dbReference>
<reference evidence="1 2" key="1">
    <citation type="journal article" date="2008" name="J. Bacteriol.">
        <title>'Candidatus Cloacamonas acidaminovorans': genome sequence reconstruction provides a first glimpse of a new bacterial division.</title>
        <authorList>
            <person name="Pelletier E."/>
            <person name="Kreimeyer A."/>
            <person name="Bocs S."/>
            <person name="Rouy Z."/>
            <person name="Gyapay G."/>
            <person name="Chouari R."/>
            <person name="Riviere D."/>
            <person name="Ganesan A."/>
            <person name="Daegelen P."/>
            <person name="Sghir A."/>
            <person name="Cohen G.N."/>
            <person name="Medigue C."/>
            <person name="Weissenbach J."/>
            <person name="Le Paslier D."/>
        </authorList>
    </citation>
    <scope>NUCLEOTIDE SEQUENCE [LARGE SCALE GENOMIC DNA]</scope>
    <source>
        <strain evidence="2">Evry</strain>
    </source>
</reference>
<dbReference type="eggNOG" id="COG1044">
    <property type="taxonomic scope" value="Bacteria"/>
</dbReference>
<name>B0VGS6_CLOAI</name>
<dbReference type="InterPro" id="IPR001451">
    <property type="entry name" value="Hexapep"/>
</dbReference>
<sequence length="133" mass="14510">MLIKKIIVRYFIKPYMNKTIMHLKHSKIGKNSIIGNGVVIGKNVAIGRNAILRKITIGNHSVIESFVKCVGTEKGCIFIGSNSYIGISNILDNSANITIGNFVHIAGPTTALWTHSSAKMCMNSIPLNKANEK</sequence>
<dbReference type="SUPFAM" id="SSF51161">
    <property type="entry name" value="Trimeric LpxA-like enzymes"/>
    <property type="match status" value="1"/>
</dbReference>
<dbReference type="STRING" id="459349.CLOAM0651"/>
<dbReference type="HOGENOM" id="CLU_1902986_0_0_0"/>
<dbReference type="RefSeq" id="WP_015424395.1">
    <property type="nucleotide sequence ID" value="NC_020449.1"/>
</dbReference>
<evidence type="ECO:0000313" key="2">
    <source>
        <dbReference type="Proteomes" id="UP000002019"/>
    </source>
</evidence>
<dbReference type="KEGG" id="caci:CLOAM0651"/>
<protein>
    <submittedName>
        <fullName evidence="1">Uncharacterized protein</fullName>
    </submittedName>
</protein>
<evidence type="ECO:0000313" key="1">
    <source>
        <dbReference type="EMBL" id="CAO80535.1"/>
    </source>
</evidence>
<dbReference type="Gene3D" id="2.160.10.10">
    <property type="entry name" value="Hexapeptide repeat proteins"/>
    <property type="match status" value="1"/>
</dbReference>
<accession>B0VGS6</accession>
<dbReference type="InterPro" id="IPR011004">
    <property type="entry name" value="Trimer_LpxA-like_sf"/>
</dbReference>
<proteinExistence type="predicted"/>
<dbReference type="Proteomes" id="UP000002019">
    <property type="component" value="Chromosome"/>
</dbReference>
<keyword evidence="2" id="KW-1185">Reference proteome</keyword>
<dbReference type="AlphaFoldDB" id="B0VGS6"/>
<organism evidence="1 2">
    <name type="scientific">Cloacimonas acidaminovorans (strain Evry)</name>
    <dbReference type="NCBI Taxonomy" id="459349"/>
    <lineage>
        <taxon>Bacteria</taxon>
        <taxon>Pseudomonadati</taxon>
        <taxon>Candidatus Cloacimonadota</taxon>
        <taxon>Candidatus Cloacimonadia</taxon>
        <taxon>Candidatus Cloacimonadales</taxon>
        <taxon>Candidatus Cloacimonadaceae</taxon>
        <taxon>Candidatus Cloacimonas</taxon>
    </lineage>
</organism>
<gene>
    <name evidence="1" type="ordered locus">CLOAM0651</name>
</gene>
<dbReference type="Pfam" id="PF00132">
    <property type="entry name" value="Hexapep"/>
    <property type="match status" value="1"/>
</dbReference>